<accession>A0A9X2ZID3</accession>
<evidence type="ECO:0000313" key="2">
    <source>
        <dbReference type="EMBL" id="MCV9931966.1"/>
    </source>
</evidence>
<gene>
    <name evidence="2" type="ORF">OIU80_06695</name>
</gene>
<dbReference type="AlphaFoldDB" id="A0A9X2ZID3"/>
<protein>
    <submittedName>
        <fullName evidence="2">Uncharacterized protein</fullName>
    </submittedName>
</protein>
<proteinExistence type="predicted"/>
<keyword evidence="1" id="KW-0812">Transmembrane</keyword>
<keyword evidence="1" id="KW-1133">Transmembrane helix</keyword>
<keyword evidence="3" id="KW-1185">Reference proteome</keyword>
<organism evidence="2 3">
    <name type="scientific">Flavobacterium frigoritolerans</name>
    <dbReference type="NCBI Taxonomy" id="2987686"/>
    <lineage>
        <taxon>Bacteria</taxon>
        <taxon>Pseudomonadati</taxon>
        <taxon>Bacteroidota</taxon>
        <taxon>Flavobacteriia</taxon>
        <taxon>Flavobacteriales</taxon>
        <taxon>Flavobacteriaceae</taxon>
        <taxon>Flavobacterium</taxon>
    </lineage>
</organism>
<reference evidence="2" key="1">
    <citation type="submission" date="2022-10" db="EMBL/GenBank/DDBJ databases">
        <title>Two novel species of Flavobacterium.</title>
        <authorList>
            <person name="Liu Q."/>
            <person name="Xin Y.-H."/>
        </authorList>
    </citation>
    <scope>NUCLEOTIDE SEQUENCE</scope>
    <source>
        <strain evidence="2">LS1R47</strain>
    </source>
</reference>
<evidence type="ECO:0000256" key="1">
    <source>
        <dbReference type="SAM" id="Phobius"/>
    </source>
</evidence>
<keyword evidence="1" id="KW-0472">Membrane</keyword>
<dbReference type="Proteomes" id="UP001151133">
    <property type="component" value="Unassembled WGS sequence"/>
</dbReference>
<dbReference type="EMBL" id="JAOZEV010000004">
    <property type="protein sequence ID" value="MCV9931966.1"/>
    <property type="molecule type" value="Genomic_DNA"/>
</dbReference>
<feature type="transmembrane region" description="Helical" evidence="1">
    <location>
        <begin position="42"/>
        <end position="58"/>
    </location>
</feature>
<dbReference type="RefSeq" id="WP_264286268.1">
    <property type="nucleotide sequence ID" value="NZ_JAOZEV010000004.1"/>
</dbReference>
<name>A0A9X2ZID3_9FLAO</name>
<comment type="caution">
    <text evidence="2">The sequence shown here is derived from an EMBL/GenBank/DDBJ whole genome shotgun (WGS) entry which is preliminary data.</text>
</comment>
<evidence type="ECO:0000313" key="3">
    <source>
        <dbReference type="Proteomes" id="UP001151133"/>
    </source>
</evidence>
<sequence>MKTTSTSKSENIFNFVFIFLTSLGLGYTLVNQFLLNKPKTELLVVMICLFVISIASWQRRKMGKL</sequence>
<feature type="transmembrane region" description="Helical" evidence="1">
    <location>
        <begin position="12"/>
        <end position="30"/>
    </location>
</feature>